<dbReference type="Pfam" id="PF02518">
    <property type="entry name" value="HATPase_c"/>
    <property type="match status" value="1"/>
</dbReference>
<keyword evidence="4" id="KW-1003">Cell membrane</keyword>
<dbReference type="SMART" id="SM00388">
    <property type="entry name" value="HisKA"/>
    <property type="match status" value="1"/>
</dbReference>
<keyword evidence="16" id="KW-0175">Coiled coil</keyword>
<dbReference type="SMART" id="SM00304">
    <property type="entry name" value="HAMP"/>
    <property type="match status" value="1"/>
</dbReference>
<dbReference type="CDD" id="cd17546">
    <property type="entry name" value="REC_hyHK_CKI1_RcsC-like"/>
    <property type="match status" value="1"/>
</dbReference>
<dbReference type="InterPro" id="IPR038188">
    <property type="entry name" value="TorS_sensor_sf"/>
</dbReference>
<keyword evidence="10" id="KW-0547">Nucleotide-binding</keyword>
<dbReference type="InterPro" id="IPR036097">
    <property type="entry name" value="HisK_dim/P_sf"/>
</dbReference>
<keyword evidence="12" id="KW-0902">Two-component regulatory system</keyword>
<dbReference type="PROSITE" id="PS50110">
    <property type="entry name" value="RESPONSE_REGULATORY"/>
    <property type="match status" value="1"/>
</dbReference>
<feature type="domain" description="HAMP" evidence="20">
    <location>
        <begin position="400"/>
        <end position="452"/>
    </location>
</feature>
<dbReference type="CDD" id="cd16922">
    <property type="entry name" value="HATPase_EvgS-ArcB-TorS-like"/>
    <property type="match status" value="1"/>
</dbReference>
<dbReference type="NCBIfam" id="TIGR02956">
    <property type="entry name" value="TMAO_torS"/>
    <property type="match status" value="1"/>
</dbReference>
<dbReference type="EC" id="2.7.13.3" evidence="3"/>
<comment type="caution">
    <text evidence="22">The sequence shown here is derived from an EMBL/GenBank/DDBJ whole genome shotgun (WGS) entry which is preliminary data.</text>
</comment>
<proteinExistence type="predicted"/>
<dbReference type="Pfam" id="PF00512">
    <property type="entry name" value="HisKA"/>
    <property type="match status" value="1"/>
</dbReference>
<evidence type="ECO:0000256" key="11">
    <source>
        <dbReference type="ARBA" id="ARBA00022989"/>
    </source>
</evidence>
<dbReference type="Pfam" id="PF00072">
    <property type="entry name" value="Response_reg"/>
    <property type="match status" value="1"/>
</dbReference>
<feature type="domain" description="Response regulatory" evidence="19">
    <location>
        <begin position="751"/>
        <end position="869"/>
    </location>
</feature>
<gene>
    <name evidence="22" type="primary">torS</name>
    <name evidence="22" type="ORF">AAGS29_18315</name>
</gene>
<evidence type="ECO:0000256" key="4">
    <source>
        <dbReference type="ARBA" id="ARBA00022475"/>
    </source>
</evidence>
<evidence type="ECO:0000313" key="22">
    <source>
        <dbReference type="EMBL" id="MEM6250554.1"/>
    </source>
</evidence>
<evidence type="ECO:0000256" key="14">
    <source>
        <dbReference type="PROSITE-ProRule" id="PRU00110"/>
    </source>
</evidence>
<feature type="transmembrane region" description="Helical" evidence="17">
    <location>
        <begin position="15"/>
        <end position="40"/>
    </location>
</feature>
<dbReference type="InterPro" id="IPR003661">
    <property type="entry name" value="HisK_dim/P_dom"/>
</dbReference>
<dbReference type="SUPFAM" id="SSF52172">
    <property type="entry name" value="CheY-like"/>
    <property type="match status" value="1"/>
</dbReference>
<comment type="catalytic activity">
    <reaction evidence="1">
        <text>ATP + protein L-histidine = ADP + protein N-phospho-L-histidine.</text>
        <dbReference type="EC" id="2.7.13.3"/>
    </reaction>
</comment>
<name>A0ABU9UWB4_9GAMM</name>
<evidence type="ECO:0000256" key="15">
    <source>
        <dbReference type="PROSITE-ProRule" id="PRU00169"/>
    </source>
</evidence>
<dbReference type="InterPro" id="IPR005467">
    <property type="entry name" value="His_kinase_dom"/>
</dbReference>
<dbReference type="SMART" id="SM00387">
    <property type="entry name" value="HATPase_c"/>
    <property type="match status" value="1"/>
</dbReference>
<dbReference type="SUPFAM" id="SSF55874">
    <property type="entry name" value="ATPase domain of HSP90 chaperone/DNA topoisomerase II/histidine kinase"/>
    <property type="match status" value="1"/>
</dbReference>
<organism evidence="22 23">
    <name type="scientific">Shewanella vaxholmensis</name>
    <dbReference type="NCBI Taxonomy" id="3063535"/>
    <lineage>
        <taxon>Bacteria</taxon>
        <taxon>Pseudomonadati</taxon>
        <taxon>Pseudomonadota</taxon>
        <taxon>Gammaproteobacteria</taxon>
        <taxon>Alteromonadales</taxon>
        <taxon>Shewanellaceae</taxon>
        <taxon>Shewanella</taxon>
    </lineage>
</organism>
<evidence type="ECO:0000256" key="16">
    <source>
        <dbReference type="SAM" id="Coils"/>
    </source>
</evidence>
<dbReference type="RefSeq" id="WP_311906403.1">
    <property type="nucleotide sequence ID" value="NZ_JAUOEV010000018.1"/>
</dbReference>
<evidence type="ECO:0000313" key="23">
    <source>
        <dbReference type="Proteomes" id="UP001489333"/>
    </source>
</evidence>
<comment type="subcellular location">
    <subcellularLocation>
        <location evidence="2">Cell inner membrane</location>
        <topology evidence="2">Multi-pass membrane protein</topology>
    </subcellularLocation>
</comment>
<dbReference type="InterPro" id="IPR011006">
    <property type="entry name" value="CheY-like_superfamily"/>
</dbReference>
<evidence type="ECO:0000256" key="1">
    <source>
        <dbReference type="ARBA" id="ARBA00000085"/>
    </source>
</evidence>
<dbReference type="SUPFAM" id="SSF47226">
    <property type="entry name" value="Histidine-containing phosphotransfer domain, HPT domain"/>
    <property type="match status" value="1"/>
</dbReference>
<feature type="domain" description="Histidine kinase" evidence="18">
    <location>
        <begin position="516"/>
        <end position="732"/>
    </location>
</feature>
<dbReference type="InterPro" id="IPR036641">
    <property type="entry name" value="HPT_dom_sf"/>
</dbReference>
<dbReference type="CDD" id="cd00088">
    <property type="entry name" value="HPT"/>
    <property type="match status" value="1"/>
</dbReference>
<feature type="coiled-coil region" evidence="16">
    <location>
        <begin position="450"/>
        <end position="488"/>
    </location>
</feature>
<keyword evidence="9 22" id="KW-0418">Kinase</keyword>
<dbReference type="GO" id="GO:0004673">
    <property type="term" value="F:protein histidine kinase activity"/>
    <property type="evidence" value="ECO:0007669"/>
    <property type="project" value="UniProtKB-EC"/>
</dbReference>
<dbReference type="Pfam" id="PF21689">
    <property type="entry name" value="TorS_sensor_domain"/>
    <property type="match status" value="1"/>
</dbReference>
<keyword evidence="5" id="KW-0997">Cell inner membrane</keyword>
<evidence type="ECO:0000256" key="7">
    <source>
        <dbReference type="ARBA" id="ARBA00022679"/>
    </source>
</evidence>
<dbReference type="Gene3D" id="1.20.120.160">
    <property type="entry name" value="HPT domain"/>
    <property type="match status" value="1"/>
</dbReference>
<dbReference type="InterPro" id="IPR004358">
    <property type="entry name" value="Sig_transdc_His_kin-like_C"/>
</dbReference>
<dbReference type="PROSITE" id="PS50894">
    <property type="entry name" value="HPT"/>
    <property type="match status" value="1"/>
</dbReference>
<dbReference type="PROSITE" id="PS50109">
    <property type="entry name" value="HIS_KIN"/>
    <property type="match status" value="1"/>
</dbReference>
<evidence type="ECO:0000256" key="2">
    <source>
        <dbReference type="ARBA" id="ARBA00004429"/>
    </source>
</evidence>
<reference evidence="22 23" key="1">
    <citation type="submission" date="2024-04" db="EMBL/GenBank/DDBJ databases">
        <title>Novel Shewanella species isolated from Baltic Sea sediments.</title>
        <authorList>
            <person name="Martin-Rodriguez A.J."/>
            <person name="Fernandez-Juarez V."/>
            <person name="Valeriano V.D."/>
            <person name="Mihindukulasooriya I."/>
            <person name="Ceresnova L."/>
            <person name="Joffre E."/>
            <person name="Jensie-Markopoulos S."/>
            <person name="Moore E.R.B."/>
            <person name="Sjoling A."/>
        </authorList>
    </citation>
    <scope>NUCLEOTIDE SEQUENCE [LARGE SCALE GENOMIC DNA]</scope>
    <source>
        <strain evidence="22 23">VAX-SP0-0CM-1</strain>
    </source>
</reference>
<dbReference type="PIRSF" id="PIRSF036437">
    <property type="entry name" value="HK_TorS"/>
    <property type="match status" value="1"/>
</dbReference>
<evidence type="ECO:0000259" key="20">
    <source>
        <dbReference type="PROSITE" id="PS50885"/>
    </source>
</evidence>
<dbReference type="Gene3D" id="1.20.58.920">
    <property type="match status" value="1"/>
</dbReference>
<dbReference type="Proteomes" id="UP001489333">
    <property type="component" value="Unassembled WGS sequence"/>
</dbReference>
<dbReference type="Gene3D" id="3.40.50.2300">
    <property type="match status" value="1"/>
</dbReference>
<dbReference type="PANTHER" id="PTHR43047">
    <property type="entry name" value="TWO-COMPONENT HISTIDINE PROTEIN KINASE"/>
    <property type="match status" value="1"/>
</dbReference>
<feature type="domain" description="HPt" evidence="21">
    <location>
        <begin position="920"/>
        <end position="1029"/>
    </location>
</feature>
<evidence type="ECO:0000256" key="8">
    <source>
        <dbReference type="ARBA" id="ARBA00022692"/>
    </source>
</evidence>
<accession>A0ABU9UWB4</accession>
<keyword evidence="10" id="KW-0067">ATP-binding</keyword>
<dbReference type="PRINTS" id="PR00344">
    <property type="entry name" value="BCTRLSENSOR"/>
</dbReference>
<feature type="modified residue" description="4-aspartylphosphate" evidence="15">
    <location>
        <position position="802"/>
    </location>
</feature>
<evidence type="ECO:0000256" key="12">
    <source>
        <dbReference type="ARBA" id="ARBA00023012"/>
    </source>
</evidence>
<feature type="modified residue" description="Phosphohistidine" evidence="14">
    <location>
        <position position="959"/>
    </location>
</feature>
<evidence type="ECO:0000259" key="19">
    <source>
        <dbReference type="PROSITE" id="PS50110"/>
    </source>
</evidence>
<sequence length="1035" mass="112269">MAPLSLSRTSLTGRLMLAFSVLGVLLMLLVSLGSLSLHWLKQADSYLYEESLPASQAARQLVQASNALSDGVQQLGRVEDERQREFIGRKLSLESVNMFNGIKTLTILDVNEGQNLNQLAEQIISQLTSLGKSVGRRLTMGDELQLKAHELSIAAGHASELLQSELAVVNSAILAKLSQAYPDMAGAKRSGRLLDDVIEGELDIQEQLNRALKLVHQIALLSQLFESSELQSELQLSVPKLLATFANSNPSPSFTLPEPEMATAMERALAHKTDSAPASSDINIDLMALDNVPEIIRDPGRLQALKTELAVLAHTPQIIKLQRELSQTLQQQQRQQQELAEKLYGLNTLVDRALNQQQQQAELARSDYLYQLSLARLGLWGTGALMFVVIGFVIYRVIYRGIALRLNQATEAMSRLSLGDTDVSLEAHGDDELTAMANAIEAFKRKTAHNLKLQADLRQVADELTEHKKALEQTVAARTQELADTNNRLDAEAKGHAKARQIAEEASQAKSQFLATMSHEIRTPLNGLLGTLTLLGHSELPPAQQQMLALSQYSGTLLQTVLNDILDFSRLEQGKLSHEPRPTDINSLLDEVLAIMVAGANLAGLSLKMNKPKLPSCINIDGPKLRQVLFNLIGNGIKFTQEGCVTLTVSLQGTQLSFVVQDTGVGIVPAALDKLFVPYSALPNQGRSRGTGLGLAICKQLVELMDASGRGIWVKSQPGKGSEFGFELAFNECDMTNTQAVTERVLVPARQVMVVEDNKVNAMVAQGFLAHLGHQSVLAVSCQQALEFVESSGVVFDAVMLDIQLSDGTGIDLLPQLKMLIANPNVKFAAFTAQMQSEDLQHYREAGFDTVLAKPLSLQTLTEWLGVAVSPLSASISSSTVNDQLSAPLQVATVAKIGATIADVDDEPLLDLKQLAQDKDVLGSEAMMSMFDLFSDSSREQLAKLSLANPKEEVAKLLHGLKGSSASMGLIALAKLCKELELALKASSNKDSVDKDSVDKASANNALELSEFQRLESCRQASIAALSQWLAAQND</sequence>
<dbReference type="EMBL" id="JBCHKU010000031">
    <property type="protein sequence ID" value="MEM6250554.1"/>
    <property type="molecule type" value="Genomic_DNA"/>
</dbReference>
<evidence type="ECO:0000256" key="5">
    <source>
        <dbReference type="ARBA" id="ARBA00022519"/>
    </source>
</evidence>
<dbReference type="Gene3D" id="1.10.287.130">
    <property type="match status" value="1"/>
</dbReference>
<evidence type="ECO:0000256" key="9">
    <source>
        <dbReference type="ARBA" id="ARBA00022777"/>
    </source>
</evidence>
<dbReference type="Pfam" id="PF01627">
    <property type="entry name" value="Hpt"/>
    <property type="match status" value="1"/>
</dbReference>
<feature type="transmembrane region" description="Helical" evidence="17">
    <location>
        <begin position="377"/>
        <end position="398"/>
    </location>
</feature>
<dbReference type="InterPro" id="IPR014302">
    <property type="entry name" value="Sig_transdc_His_kinase_TorS"/>
</dbReference>
<dbReference type="InterPro" id="IPR008207">
    <property type="entry name" value="Sig_transdc_His_kin_Hpt_dom"/>
</dbReference>
<dbReference type="InterPro" id="IPR003594">
    <property type="entry name" value="HATPase_dom"/>
</dbReference>
<dbReference type="Gene3D" id="6.10.340.10">
    <property type="match status" value="1"/>
</dbReference>
<protein>
    <recommendedName>
        <fullName evidence="3">histidine kinase</fullName>
        <ecNumber evidence="3">2.7.13.3</ecNumber>
    </recommendedName>
</protein>
<dbReference type="PANTHER" id="PTHR43047:SF78">
    <property type="entry name" value="SENSORY_REGULATORY PROTEIN RPFC"/>
    <property type="match status" value="1"/>
</dbReference>
<keyword evidence="7 22" id="KW-0808">Transferase</keyword>
<evidence type="ECO:0000256" key="17">
    <source>
        <dbReference type="SAM" id="Phobius"/>
    </source>
</evidence>
<keyword evidence="23" id="KW-1185">Reference proteome</keyword>
<evidence type="ECO:0000256" key="3">
    <source>
        <dbReference type="ARBA" id="ARBA00012438"/>
    </source>
</evidence>
<dbReference type="PROSITE" id="PS50885">
    <property type="entry name" value="HAMP"/>
    <property type="match status" value="1"/>
</dbReference>
<dbReference type="SUPFAM" id="SSF47384">
    <property type="entry name" value="Homodimeric domain of signal transducing histidine kinase"/>
    <property type="match status" value="1"/>
</dbReference>
<evidence type="ECO:0000256" key="6">
    <source>
        <dbReference type="ARBA" id="ARBA00022553"/>
    </source>
</evidence>
<dbReference type="Gene3D" id="3.30.565.10">
    <property type="entry name" value="Histidine kinase-like ATPase, C-terminal domain"/>
    <property type="match status" value="1"/>
</dbReference>
<evidence type="ECO:0000256" key="13">
    <source>
        <dbReference type="ARBA" id="ARBA00023136"/>
    </source>
</evidence>
<dbReference type="SMART" id="SM00448">
    <property type="entry name" value="REC"/>
    <property type="match status" value="1"/>
</dbReference>
<keyword evidence="13 17" id="KW-0472">Membrane</keyword>
<dbReference type="CDD" id="cd00082">
    <property type="entry name" value="HisKA"/>
    <property type="match status" value="1"/>
</dbReference>
<evidence type="ECO:0000259" key="18">
    <source>
        <dbReference type="PROSITE" id="PS50109"/>
    </source>
</evidence>
<dbReference type="InterPro" id="IPR003660">
    <property type="entry name" value="HAMP_dom"/>
</dbReference>
<keyword evidence="6 15" id="KW-0597">Phosphoprotein</keyword>
<keyword evidence="8 17" id="KW-0812">Transmembrane</keyword>
<dbReference type="InterPro" id="IPR001789">
    <property type="entry name" value="Sig_transdc_resp-reg_receiver"/>
</dbReference>
<evidence type="ECO:0000256" key="10">
    <source>
        <dbReference type="ARBA" id="ARBA00022840"/>
    </source>
</evidence>
<evidence type="ECO:0000259" key="21">
    <source>
        <dbReference type="PROSITE" id="PS50894"/>
    </source>
</evidence>
<keyword evidence="11 17" id="KW-1133">Transmembrane helix</keyword>
<dbReference type="Pfam" id="PF00672">
    <property type="entry name" value="HAMP"/>
    <property type="match status" value="1"/>
</dbReference>
<dbReference type="InterPro" id="IPR036890">
    <property type="entry name" value="HATPase_C_sf"/>
</dbReference>